<dbReference type="Proteomes" id="UP000601435">
    <property type="component" value="Unassembled WGS sequence"/>
</dbReference>
<name>A0A813C1T1_9DINO</name>
<evidence type="ECO:0000313" key="1">
    <source>
        <dbReference type="EMBL" id="CAE7938166.1"/>
    </source>
</evidence>
<protein>
    <submittedName>
        <fullName evidence="1">Pks3 protein</fullName>
    </submittedName>
</protein>
<gene>
    <name evidence="1" type="primary">pks3</name>
    <name evidence="1" type="ORF">SNEC2469_LOCUS33043</name>
</gene>
<dbReference type="OrthoDB" id="10404160at2759"/>
<feature type="non-terminal residue" evidence="1">
    <location>
        <position position="1"/>
    </location>
</feature>
<accession>A0A813C1T1</accession>
<keyword evidence="2" id="KW-1185">Reference proteome</keyword>
<organism evidence="1 2">
    <name type="scientific">Symbiodinium necroappetens</name>
    <dbReference type="NCBI Taxonomy" id="1628268"/>
    <lineage>
        <taxon>Eukaryota</taxon>
        <taxon>Sar</taxon>
        <taxon>Alveolata</taxon>
        <taxon>Dinophyceae</taxon>
        <taxon>Suessiales</taxon>
        <taxon>Symbiodiniaceae</taxon>
        <taxon>Symbiodinium</taxon>
    </lineage>
</organism>
<dbReference type="EMBL" id="CAJNJA010085685">
    <property type="protein sequence ID" value="CAE7938166.1"/>
    <property type="molecule type" value="Genomic_DNA"/>
</dbReference>
<proteinExistence type="predicted"/>
<dbReference type="AlphaFoldDB" id="A0A813C1T1"/>
<comment type="caution">
    <text evidence="1">The sequence shown here is derived from an EMBL/GenBank/DDBJ whole genome shotgun (WGS) entry which is preliminary data.</text>
</comment>
<sequence length="91" mass="10275">MPIDLCKTPWNVQKICEEATLKELNADLRRAITRGESVPREYKLQAPGEEVQLQGMRRHEGLNGRQGEVLSRIADDQGFLLVRVQMEDGAA</sequence>
<evidence type="ECO:0000313" key="2">
    <source>
        <dbReference type="Proteomes" id="UP000601435"/>
    </source>
</evidence>
<reference evidence="1" key="1">
    <citation type="submission" date="2021-02" db="EMBL/GenBank/DDBJ databases">
        <authorList>
            <person name="Dougan E. K."/>
            <person name="Rhodes N."/>
            <person name="Thang M."/>
            <person name="Chan C."/>
        </authorList>
    </citation>
    <scope>NUCLEOTIDE SEQUENCE</scope>
</reference>